<evidence type="ECO:0000256" key="10">
    <source>
        <dbReference type="HAMAP-Rule" id="MF_00135"/>
    </source>
</evidence>
<dbReference type="InterPro" id="IPR044643">
    <property type="entry name" value="TrpF_fam"/>
</dbReference>
<dbReference type="AlphaFoldDB" id="A0A2K8L0N5"/>
<dbReference type="Proteomes" id="UP000231701">
    <property type="component" value="Chromosome"/>
</dbReference>
<evidence type="ECO:0000256" key="7">
    <source>
        <dbReference type="ARBA" id="ARBA00022822"/>
    </source>
</evidence>
<evidence type="ECO:0000256" key="4">
    <source>
        <dbReference type="ARBA" id="ARBA00012572"/>
    </source>
</evidence>
<dbReference type="InterPro" id="IPR001240">
    <property type="entry name" value="PRAI_dom"/>
</dbReference>
<dbReference type="EC" id="5.3.1.24" evidence="4 10"/>
<dbReference type="SUPFAM" id="SSF51366">
    <property type="entry name" value="Ribulose-phoshate binding barrel"/>
    <property type="match status" value="1"/>
</dbReference>
<evidence type="ECO:0000313" key="12">
    <source>
        <dbReference type="EMBL" id="ATX80837.1"/>
    </source>
</evidence>
<sequence length="219" mass="23657">MHSGYDSAMSTRTSQLRTRIKVCGITRLEDALAASALGVDAVGFVFYPKSPRYIEPAKAAAIIRQLPPFVSAVGLFVNPSQSFIAEVLHTVPLGVIQLHGDESPEFCQAQRRRVLKAIPVSDADDLKRAAAYNCPLLLDAKAPAGVYGGTGRSFDWSLLHGFKHKYPLTLAGGLNIDNVSESLAVRQWFALDVSSGVEMSPGIKDAEKMRAFVAAVNNR</sequence>
<dbReference type="PANTHER" id="PTHR42894:SF1">
    <property type="entry name" value="N-(5'-PHOSPHORIBOSYL)ANTHRANILATE ISOMERASE"/>
    <property type="match status" value="1"/>
</dbReference>
<evidence type="ECO:0000256" key="6">
    <source>
        <dbReference type="ARBA" id="ARBA00022605"/>
    </source>
</evidence>
<dbReference type="InterPro" id="IPR013785">
    <property type="entry name" value="Aldolase_TIM"/>
</dbReference>
<dbReference type="UniPathway" id="UPA00035">
    <property type="reaction ID" value="UER00042"/>
</dbReference>
<organism evidence="12 13">
    <name type="scientific">Mariprofundus aestuarium</name>
    <dbReference type="NCBI Taxonomy" id="1921086"/>
    <lineage>
        <taxon>Bacteria</taxon>
        <taxon>Pseudomonadati</taxon>
        <taxon>Pseudomonadota</taxon>
        <taxon>Candidatius Mariprofundia</taxon>
        <taxon>Mariprofundales</taxon>
        <taxon>Mariprofundaceae</taxon>
        <taxon>Mariprofundus</taxon>
    </lineage>
</organism>
<keyword evidence="7 10" id="KW-0822">Tryptophan biosynthesis</keyword>
<evidence type="ECO:0000259" key="11">
    <source>
        <dbReference type="Pfam" id="PF00697"/>
    </source>
</evidence>
<dbReference type="NCBIfam" id="NF002298">
    <property type="entry name" value="PRK01222.1-4"/>
    <property type="match status" value="1"/>
</dbReference>
<gene>
    <name evidence="10" type="primary">trpF</name>
    <name evidence="12" type="ORF">Ga0123461_2438</name>
</gene>
<name>A0A2K8L0N5_MARES</name>
<keyword evidence="8 10" id="KW-0057">Aromatic amino acid biosynthesis</keyword>
<keyword evidence="9 10" id="KW-0413">Isomerase</keyword>
<evidence type="ECO:0000256" key="1">
    <source>
        <dbReference type="ARBA" id="ARBA00001164"/>
    </source>
</evidence>
<dbReference type="InterPro" id="IPR011060">
    <property type="entry name" value="RibuloseP-bd_barrel"/>
</dbReference>
<dbReference type="GO" id="GO:0004640">
    <property type="term" value="F:phosphoribosylanthranilate isomerase activity"/>
    <property type="evidence" value="ECO:0007669"/>
    <property type="project" value="UniProtKB-UniRule"/>
</dbReference>
<dbReference type="Gene3D" id="3.20.20.70">
    <property type="entry name" value="Aldolase class I"/>
    <property type="match status" value="1"/>
</dbReference>
<dbReference type="FunFam" id="3.20.20.70:FF:000075">
    <property type="entry name" value="Tryptophan biosynthesis protein TRP1"/>
    <property type="match status" value="1"/>
</dbReference>
<dbReference type="CDD" id="cd00405">
    <property type="entry name" value="PRAI"/>
    <property type="match status" value="1"/>
</dbReference>
<comment type="similarity">
    <text evidence="3 10">Belongs to the TrpF family.</text>
</comment>
<evidence type="ECO:0000256" key="5">
    <source>
        <dbReference type="ARBA" id="ARBA00022272"/>
    </source>
</evidence>
<keyword evidence="13" id="KW-1185">Reference proteome</keyword>
<protein>
    <recommendedName>
        <fullName evidence="5 10">N-(5'-phosphoribosyl)anthranilate isomerase</fullName>
        <shortName evidence="10">PRAI</shortName>
        <ecNumber evidence="4 10">5.3.1.24</ecNumber>
    </recommendedName>
</protein>
<dbReference type="HAMAP" id="MF_00135">
    <property type="entry name" value="PRAI"/>
    <property type="match status" value="1"/>
</dbReference>
<dbReference type="GO" id="GO:0000162">
    <property type="term" value="P:L-tryptophan biosynthetic process"/>
    <property type="evidence" value="ECO:0007669"/>
    <property type="project" value="UniProtKB-UniRule"/>
</dbReference>
<feature type="domain" description="N-(5'phosphoribosyl) anthranilate isomerase (PRAI)" evidence="11">
    <location>
        <begin position="21"/>
        <end position="214"/>
    </location>
</feature>
<dbReference type="PANTHER" id="PTHR42894">
    <property type="entry name" value="N-(5'-PHOSPHORIBOSYL)ANTHRANILATE ISOMERASE"/>
    <property type="match status" value="1"/>
</dbReference>
<evidence type="ECO:0000313" key="13">
    <source>
        <dbReference type="Proteomes" id="UP000231701"/>
    </source>
</evidence>
<dbReference type="Pfam" id="PF00697">
    <property type="entry name" value="PRAI"/>
    <property type="match status" value="1"/>
</dbReference>
<evidence type="ECO:0000256" key="2">
    <source>
        <dbReference type="ARBA" id="ARBA00004664"/>
    </source>
</evidence>
<reference evidence="12 13" key="1">
    <citation type="submission" date="2016-12" db="EMBL/GenBank/DDBJ databases">
        <title>Isolation and genomic insights into novel planktonic Zetaproteobacteria from stratified waters of the Chesapeake Bay.</title>
        <authorList>
            <person name="McAllister S.M."/>
            <person name="Kato S."/>
            <person name="Chan C.S."/>
            <person name="Chiu B.K."/>
            <person name="Field E.K."/>
        </authorList>
    </citation>
    <scope>NUCLEOTIDE SEQUENCE [LARGE SCALE GENOMIC DNA]</scope>
    <source>
        <strain evidence="12 13">CP-5</strain>
    </source>
</reference>
<evidence type="ECO:0000256" key="3">
    <source>
        <dbReference type="ARBA" id="ARBA00007571"/>
    </source>
</evidence>
<proteinExistence type="inferred from homology"/>
<keyword evidence="6 10" id="KW-0028">Amino-acid biosynthesis</keyword>
<dbReference type="KEGG" id="maes:Ga0123461_2438"/>
<dbReference type="EMBL" id="CP018799">
    <property type="protein sequence ID" value="ATX80837.1"/>
    <property type="molecule type" value="Genomic_DNA"/>
</dbReference>
<accession>A0A2K8L0N5</accession>
<evidence type="ECO:0000256" key="9">
    <source>
        <dbReference type="ARBA" id="ARBA00023235"/>
    </source>
</evidence>
<comment type="catalytic activity">
    <reaction evidence="1 10">
        <text>N-(5-phospho-beta-D-ribosyl)anthranilate = 1-(2-carboxyphenylamino)-1-deoxy-D-ribulose 5-phosphate</text>
        <dbReference type="Rhea" id="RHEA:21540"/>
        <dbReference type="ChEBI" id="CHEBI:18277"/>
        <dbReference type="ChEBI" id="CHEBI:58613"/>
        <dbReference type="EC" id="5.3.1.24"/>
    </reaction>
</comment>
<evidence type="ECO:0000256" key="8">
    <source>
        <dbReference type="ARBA" id="ARBA00023141"/>
    </source>
</evidence>
<comment type="pathway">
    <text evidence="2 10">Amino-acid biosynthesis; L-tryptophan biosynthesis; L-tryptophan from chorismate: step 3/5.</text>
</comment>